<dbReference type="GO" id="GO:0005506">
    <property type="term" value="F:iron ion binding"/>
    <property type="evidence" value="ECO:0007669"/>
    <property type="project" value="InterPro"/>
</dbReference>
<dbReference type="GO" id="GO:0036199">
    <property type="term" value="F:cholest-4-en-3-one 26-monooxygenase activity"/>
    <property type="evidence" value="ECO:0007669"/>
    <property type="project" value="TreeGrafter"/>
</dbReference>
<keyword evidence="5 18" id="KW-0479">Metal-binding</keyword>
<keyword evidence="12" id="KW-0753">Steroid metabolism</keyword>
<evidence type="ECO:0000256" key="8">
    <source>
        <dbReference type="ARBA" id="ARBA00023004"/>
    </source>
</evidence>
<sequence>MTATTLDIDLTDGTFYADGGAREAYKWMRANQPVFRDRNGLAAATTYQAVLDAERNPEVFSSAGGIRPDQPGMPYMIDMDDPAHLLRRKLVNSGFTRKRVMDKVGSIEALCDTLIDAVIEAGECDYVRQIAAPLPMAVIGDMLGVLPAEREMLLTWSDELVCGLSSHLDESAINNLMATFAAYTEFTMGVITDRRANPTDDLFSVLVNAEVDGQRMSDDEIVMETLLILIGGDETTRHTLSGGTAALLAHRDQWEAVLADPELLPGAIEEMLRWTSPVKNMCRTLTQDIEFHGTSLRAGEKIMLMFESANFDETVFEDPDDFRIDRNPNSHMAFGFGTHFCMGNQLARLELRLMLSRVIARMPDLRLAPDAVLPLRPANFVSGLEAMPVVFTPGTRLD</sequence>
<evidence type="ECO:0000256" key="5">
    <source>
        <dbReference type="ARBA" id="ARBA00022723"/>
    </source>
</evidence>
<dbReference type="Pfam" id="PF00067">
    <property type="entry name" value="p450"/>
    <property type="match status" value="1"/>
</dbReference>
<protein>
    <recommendedName>
        <fullName evidence="14">Steroid C26-monooxygenase</fullName>
    </recommendedName>
    <alternativeName>
        <fullName evidence="15">Cholest-4-en-3-one C26-monooxygenase</fullName>
    </alternativeName>
    <alternativeName>
        <fullName evidence="17">Cholesterol C26-monooxygenase</fullName>
    </alternativeName>
    <alternativeName>
        <fullName evidence="16">Steroid C27-monooxygenase</fullName>
    </alternativeName>
</protein>
<dbReference type="Gene3D" id="1.10.630.10">
    <property type="entry name" value="Cytochrome P450"/>
    <property type="match status" value="1"/>
</dbReference>
<evidence type="ECO:0000256" key="11">
    <source>
        <dbReference type="ARBA" id="ARBA00023166"/>
    </source>
</evidence>
<evidence type="ECO:0000313" key="20">
    <source>
        <dbReference type="Proteomes" id="UP000192801"/>
    </source>
</evidence>
<dbReference type="EMBL" id="MVHS01000073">
    <property type="protein sequence ID" value="ORA64343.1"/>
    <property type="molecule type" value="Genomic_DNA"/>
</dbReference>
<evidence type="ECO:0000256" key="12">
    <source>
        <dbReference type="ARBA" id="ARBA00023221"/>
    </source>
</evidence>
<keyword evidence="20" id="KW-1185">Reference proteome</keyword>
<comment type="pathway">
    <text evidence="13">Steroid metabolism; cholesterol degradation.</text>
</comment>
<dbReference type="InterPro" id="IPR002397">
    <property type="entry name" value="Cyt_P450_B"/>
</dbReference>
<evidence type="ECO:0000256" key="16">
    <source>
        <dbReference type="ARBA" id="ARBA00082981"/>
    </source>
</evidence>
<keyword evidence="10" id="KW-0443">Lipid metabolism</keyword>
<dbReference type="Proteomes" id="UP000192801">
    <property type="component" value="Unassembled WGS sequence"/>
</dbReference>
<evidence type="ECO:0000256" key="14">
    <source>
        <dbReference type="ARBA" id="ARBA00070775"/>
    </source>
</evidence>
<evidence type="ECO:0000313" key="19">
    <source>
        <dbReference type="EMBL" id="ORA64343.1"/>
    </source>
</evidence>
<dbReference type="PANTHER" id="PTHR46696">
    <property type="entry name" value="P450, PUTATIVE (EUROFUNG)-RELATED"/>
    <property type="match status" value="1"/>
</dbReference>
<dbReference type="GO" id="GO:0020037">
    <property type="term" value="F:heme binding"/>
    <property type="evidence" value="ECO:0007669"/>
    <property type="project" value="InterPro"/>
</dbReference>
<dbReference type="GO" id="GO:0008395">
    <property type="term" value="F:steroid hydroxylase activity"/>
    <property type="evidence" value="ECO:0007669"/>
    <property type="project" value="TreeGrafter"/>
</dbReference>
<evidence type="ECO:0000256" key="13">
    <source>
        <dbReference type="ARBA" id="ARBA00049645"/>
    </source>
</evidence>
<accession>A0A1X0CW75</accession>
<proteinExistence type="inferred from homology"/>
<evidence type="ECO:0000256" key="4">
    <source>
        <dbReference type="ARBA" id="ARBA00022617"/>
    </source>
</evidence>
<dbReference type="OrthoDB" id="5241086at2"/>
<dbReference type="InterPro" id="IPR036396">
    <property type="entry name" value="Cyt_P450_sf"/>
</dbReference>
<evidence type="ECO:0000256" key="2">
    <source>
        <dbReference type="ARBA" id="ARBA00010617"/>
    </source>
</evidence>
<dbReference type="PRINTS" id="PR00385">
    <property type="entry name" value="P450"/>
</dbReference>
<dbReference type="PRINTS" id="PR00359">
    <property type="entry name" value="BP450"/>
</dbReference>
<dbReference type="RefSeq" id="WP_083033440.1">
    <property type="nucleotide sequence ID" value="NZ_AP022618.1"/>
</dbReference>
<keyword evidence="8 18" id="KW-0408">Iron</keyword>
<dbReference type="PANTHER" id="PTHR46696:SF4">
    <property type="entry name" value="BIOTIN BIOSYNTHESIS CYTOCHROME P450"/>
    <property type="match status" value="1"/>
</dbReference>
<evidence type="ECO:0000256" key="7">
    <source>
        <dbReference type="ARBA" id="ARBA00023002"/>
    </source>
</evidence>
<keyword evidence="9 18" id="KW-0503">Monooxygenase</keyword>
<keyword evidence="6" id="KW-0442">Lipid degradation</keyword>
<dbReference type="InterPro" id="IPR001128">
    <property type="entry name" value="Cyt_P450"/>
</dbReference>
<keyword evidence="11" id="KW-1207">Sterol metabolism</keyword>
<keyword evidence="4 18" id="KW-0349">Heme</keyword>
<dbReference type="STRING" id="444597.BST26_19770"/>
<evidence type="ECO:0000256" key="3">
    <source>
        <dbReference type="ARBA" id="ARBA00022548"/>
    </source>
</evidence>
<dbReference type="PROSITE" id="PS00086">
    <property type="entry name" value="CYTOCHROME_P450"/>
    <property type="match status" value="1"/>
</dbReference>
<dbReference type="GO" id="GO:0006707">
    <property type="term" value="P:cholesterol catabolic process"/>
    <property type="evidence" value="ECO:0007669"/>
    <property type="project" value="TreeGrafter"/>
</dbReference>
<reference evidence="19 20" key="1">
    <citation type="submission" date="2016-12" db="EMBL/GenBank/DDBJ databases">
        <title>The new phylogeny of genus Mycobacterium.</title>
        <authorList>
            <person name="Tortoli E."/>
            <person name="Trovato A."/>
            <person name="Cirillo D.M."/>
        </authorList>
    </citation>
    <scope>NUCLEOTIDE SEQUENCE [LARGE SCALE GENOMIC DNA]</scope>
    <source>
        <strain evidence="19 20">DSM 45130</strain>
    </source>
</reference>
<keyword evidence="3" id="KW-0153">Cholesterol metabolism</keyword>
<gene>
    <name evidence="19" type="ORF">BST26_19770</name>
</gene>
<dbReference type="CDD" id="cd11033">
    <property type="entry name" value="CYP142-like"/>
    <property type="match status" value="1"/>
</dbReference>
<dbReference type="InterPro" id="IPR017972">
    <property type="entry name" value="Cyt_P450_CS"/>
</dbReference>
<evidence type="ECO:0000256" key="18">
    <source>
        <dbReference type="RuleBase" id="RU000461"/>
    </source>
</evidence>
<dbReference type="FunFam" id="1.10.630.10:FF:000018">
    <property type="entry name" value="Cytochrome P450 monooxygenase"/>
    <property type="match status" value="1"/>
</dbReference>
<evidence type="ECO:0000256" key="1">
    <source>
        <dbReference type="ARBA" id="ARBA00001971"/>
    </source>
</evidence>
<name>A0A1X0CW75_9MYCO</name>
<comment type="caution">
    <text evidence="19">The sequence shown here is derived from an EMBL/GenBank/DDBJ whole genome shotgun (WGS) entry which is preliminary data.</text>
</comment>
<evidence type="ECO:0000256" key="10">
    <source>
        <dbReference type="ARBA" id="ARBA00023098"/>
    </source>
</evidence>
<organism evidence="19 20">
    <name type="scientific">Mycolicibacterium insubricum</name>
    <dbReference type="NCBI Taxonomy" id="444597"/>
    <lineage>
        <taxon>Bacteria</taxon>
        <taxon>Bacillati</taxon>
        <taxon>Actinomycetota</taxon>
        <taxon>Actinomycetes</taxon>
        <taxon>Mycobacteriales</taxon>
        <taxon>Mycobacteriaceae</taxon>
        <taxon>Mycolicibacterium</taxon>
    </lineage>
</organism>
<evidence type="ECO:0000256" key="6">
    <source>
        <dbReference type="ARBA" id="ARBA00022963"/>
    </source>
</evidence>
<comment type="similarity">
    <text evidence="2 18">Belongs to the cytochrome P450 family.</text>
</comment>
<evidence type="ECO:0000256" key="17">
    <source>
        <dbReference type="ARBA" id="ARBA00083909"/>
    </source>
</evidence>
<comment type="cofactor">
    <cofactor evidence="1">
        <name>heme</name>
        <dbReference type="ChEBI" id="CHEBI:30413"/>
    </cofactor>
</comment>
<dbReference type="SUPFAM" id="SSF48264">
    <property type="entry name" value="Cytochrome P450"/>
    <property type="match status" value="1"/>
</dbReference>
<keyword evidence="7 18" id="KW-0560">Oxidoreductase</keyword>
<evidence type="ECO:0000256" key="15">
    <source>
        <dbReference type="ARBA" id="ARBA00079588"/>
    </source>
</evidence>
<dbReference type="AlphaFoldDB" id="A0A1X0CW75"/>
<evidence type="ECO:0000256" key="9">
    <source>
        <dbReference type="ARBA" id="ARBA00023033"/>
    </source>
</evidence>